<evidence type="ECO:0000256" key="2">
    <source>
        <dbReference type="ARBA" id="ARBA00022670"/>
    </source>
</evidence>
<dbReference type="Proteomes" id="UP000195667">
    <property type="component" value="Unassembled WGS sequence"/>
</dbReference>
<proteinExistence type="predicted"/>
<dbReference type="PANTHER" id="PTHR31817:SF0">
    <property type="entry name" value="CHROMOSOME UNDETERMINED SCAFFOLD_67, WHOLE GENOME SHOTGUN SEQUENCE"/>
    <property type="match status" value="1"/>
</dbReference>
<comment type="cofactor">
    <cofactor evidence="1">
        <name>Zn(2+)</name>
        <dbReference type="ChEBI" id="CHEBI:29105"/>
    </cofactor>
</comment>
<dbReference type="InterPro" id="IPR012656">
    <property type="entry name" value="CHP02421_QEGLA"/>
</dbReference>
<evidence type="ECO:0000313" key="5">
    <source>
        <dbReference type="EMBL" id="SJM89647.1"/>
    </source>
</evidence>
<dbReference type="OrthoDB" id="9785840at2"/>
<dbReference type="SMART" id="SM01154">
    <property type="entry name" value="DUF1704"/>
    <property type="match status" value="1"/>
</dbReference>
<evidence type="ECO:0000256" key="4">
    <source>
        <dbReference type="ARBA" id="ARBA00023049"/>
    </source>
</evidence>
<evidence type="ECO:0000256" key="1">
    <source>
        <dbReference type="ARBA" id="ARBA00001947"/>
    </source>
</evidence>
<accession>A0A1R4H071</accession>
<dbReference type="NCBIfam" id="TIGR02421">
    <property type="entry name" value="QEGLA"/>
    <property type="match status" value="1"/>
</dbReference>
<evidence type="ECO:0000256" key="3">
    <source>
        <dbReference type="ARBA" id="ARBA00022801"/>
    </source>
</evidence>
<dbReference type="PANTHER" id="PTHR31817">
    <property type="match status" value="1"/>
</dbReference>
<keyword evidence="4" id="KW-0482">Metalloprotease</keyword>
<organism evidence="5 6">
    <name type="scientific">Crenothrix polyspora</name>
    <dbReference type="NCBI Taxonomy" id="360316"/>
    <lineage>
        <taxon>Bacteria</taxon>
        <taxon>Pseudomonadati</taxon>
        <taxon>Pseudomonadota</taxon>
        <taxon>Gammaproteobacteria</taxon>
        <taxon>Methylococcales</taxon>
        <taxon>Crenotrichaceae</taxon>
        <taxon>Crenothrix</taxon>
    </lineage>
</organism>
<evidence type="ECO:0008006" key="7">
    <source>
        <dbReference type="Google" id="ProtNLM"/>
    </source>
</evidence>
<dbReference type="EMBL" id="FUKI01000020">
    <property type="protein sequence ID" value="SJM89647.1"/>
    <property type="molecule type" value="Genomic_DNA"/>
</dbReference>
<sequence>MSSILHNSVLPPSGYLIEVKTLSDRIVKAQQPIRILDAIKWDDSIKQAFFKAQCKNMPLVNAAYYTTRPLGFDPAEKKLEFYQIERDLVRKLGQLNPLSVIMRRICREYQDVVTMLEGRGSQTFSNVSQELYGSSHDVFHVGDPTIADLGSMMESTLQQLLKLDFLTEEAKTITAKDAVVLLNEKIQALFPGDGLRAMLSDGILADAAAGTDYIKLRADALFNMRDLRVLEVHEIWVHLGTTLNGLAQPYCTFLGKGPPSATVTQEGLAVLMEILTFSSTPNRLMRLINRVRAITLVENGADFMDIFRFFREKDMSEEDSYLLSSRVFRGSTPDGSPFTKDLTYIKGFVLTYNFMRLAVSKGKPDRIPLLFCGKTMLEDMKVLADLVEEGTVIAPRFLPPQFTDLMGLSAWLSFSRFMTSMNFRQLEQDYANVL</sequence>
<name>A0A1R4H071_9GAMM</name>
<keyword evidence="6" id="KW-1185">Reference proteome</keyword>
<dbReference type="Pfam" id="PF08014">
    <property type="entry name" value="MATCAP"/>
    <property type="match status" value="1"/>
</dbReference>
<dbReference type="GO" id="GO:0008237">
    <property type="term" value="F:metallopeptidase activity"/>
    <property type="evidence" value="ECO:0007669"/>
    <property type="project" value="UniProtKB-KW"/>
</dbReference>
<dbReference type="GO" id="GO:0006508">
    <property type="term" value="P:proteolysis"/>
    <property type="evidence" value="ECO:0007669"/>
    <property type="project" value="UniProtKB-KW"/>
</dbReference>
<keyword evidence="2" id="KW-0645">Protease</keyword>
<evidence type="ECO:0000313" key="6">
    <source>
        <dbReference type="Proteomes" id="UP000195667"/>
    </source>
</evidence>
<gene>
    <name evidence="5" type="ORF">CRENPOLYSF1_1160004</name>
</gene>
<dbReference type="InterPro" id="IPR012548">
    <property type="entry name" value="MATCAP"/>
</dbReference>
<dbReference type="AlphaFoldDB" id="A0A1R4H071"/>
<protein>
    <recommendedName>
        <fullName evidence="7">Flavohemoglobin expression-modulating QEGLA motif protein</fullName>
    </recommendedName>
</protein>
<dbReference type="GO" id="GO:0080164">
    <property type="term" value="P:regulation of nitric oxide metabolic process"/>
    <property type="evidence" value="ECO:0007669"/>
    <property type="project" value="TreeGrafter"/>
</dbReference>
<reference evidence="6" key="1">
    <citation type="submission" date="2017-02" db="EMBL/GenBank/DDBJ databases">
        <authorList>
            <person name="Daims H."/>
        </authorList>
    </citation>
    <scope>NUCLEOTIDE SEQUENCE [LARGE SCALE GENOMIC DNA]</scope>
</reference>
<dbReference type="RefSeq" id="WP_087142215.1">
    <property type="nucleotide sequence ID" value="NZ_FUKI01000020.1"/>
</dbReference>
<keyword evidence="3" id="KW-0378">Hydrolase</keyword>